<gene>
    <name evidence="1" type="ORF">BMT50_28975</name>
</gene>
<dbReference type="Proteomes" id="UP000186595">
    <property type="component" value="Unassembled WGS sequence"/>
</dbReference>
<organism evidence="1 2">
    <name type="scientific">Escherichia coli</name>
    <dbReference type="NCBI Taxonomy" id="562"/>
    <lineage>
        <taxon>Bacteria</taxon>
        <taxon>Pseudomonadati</taxon>
        <taxon>Pseudomonadota</taxon>
        <taxon>Gammaproteobacteria</taxon>
        <taxon>Enterobacterales</taxon>
        <taxon>Enterobacteriaceae</taxon>
        <taxon>Escherichia</taxon>
    </lineage>
</organism>
<sequence>MIKQYSPQSGILCNAGCAAQGFLIPSMSEGADDGSRLAFSWAPVVKKYQRDRSKDKRRLISDD</sequence>
<comment type="caution">
    <text evidence="1">The sequence shown here is derived from an EMBL/GenBank/DDBJ whole genome shotgun (WGS) entry which is preliminary data.</text>
</comment>
<proteinExistence type="predicted"/>
<reference evidence="1 2" key="1">
    <citation type="submission" date="2016-11" db="EMBL/GenBank/DDBJ databases">
        <title>Draft genome sequences of five Shigatoxin-producing Escherichia coli isolates harboring the new recently described Subtilase cytotoxin allelic variant subAB2-3.</title>
        <authorList>
            <person name="Tasara T."/>
            <person name="Fierz L."/>
            <person name="Klumpp J."/>
            <person name="Schmidt H."/>
            <person name="Stephan R."/>
        </authorList>
    </citation>
    <scope>NUCLEOTIDE SEQUENCE [LARGE SCALE GENOMIC DNA]</scope>
    <source>
        <strain evidence="1 2">453</strain>
    </source>
</reference>
<dbReference type="EMBL" id="MPGR01000003">
    <property type="protein sequence ID" value="OKB69087.1"/>
    <property type="molecule type" value="Genomic_DNA"/>
</dbReference>
<evidence type="ECO:0000313" key="2">
    <source>
        <dbReference type="Proteomes" id="UP000186595"/>
    </source>
</evidence>
<evidence type="ECO:0000313" key="1">
    <source>
        <dbReference type="EMBL" id="OKB69087.1"/>
    </source>
</evidence>
<accession>A0AAP7P6C8</accession>
<protein>
    <submittedName>
        <fullName evidence="1">Uncharacterized protein</fullName>
    </submittedName>
</protein>
<name>A0AAP7P6C8_ECOLX</name>
<dbReference type="AlphaFoldDB" id="A0AAP7P6C8"/>